<comment type="caution">
    <text evidence="7">The sequence shown here is derived from an EMBL/GenBank/DDBJ whole genome shotgun (WGS) entry which is preliminary data.</text>
</comment>
<dbReference type="PANTHER" id="PTHR45674">
    <property type="entry name" value="DNA LIGASE 1/3 FAMILY MEMBER"/>
    <property type="match status" value="1"/>
</dbReference>
<organism evidence="7 8">
    <name type="scientific">Candidatus Dormiibacter inghamiae</name>
    <dbReference type="NCBI Taxonomy" id="3127013"/>
    <lineage>
        <taxon>Bacteria</taxon>
        <taxon>Bacillati</taxon>
        <taxon>Candidatus Dormiibacterota</taxon>
        <taxon>Candidatus Dormibacteria</taxon>
        <taxon>Candidatus Dormibacterales</taxon>
        <taxon>Candidatus Dormibacteraceae</taxon>
        <taxon>Candidatus Dormiibacter</taxon>
    </lineage>
</organism>
<dbReference type="InterPro" id="IPR012340">
    <property type="entry name" value="NA-bd_OB-fold"/>
</dbReference>
<evidence type="ECO:0000313" key="8">
    <source>
        <dbReference type="Proteomes" id="UP000620075"/>
    </source>
</evidence>
<dbReference type="GO" id="GO:0003910">
    <property type="term" value="F:DNA ligase (ATP) activity"/>
    <property type="evidence" value="ECO:0007669"/>
    <property type="project" value="UniProtKB-EC"/>
</dbReference>
<comment type="similarity">
    <text evidence="1">Belongs to the ATP-dependent DNA ligase family.</text>
</comment>
<dbReference type="PANTHER" id="PTHR45674:SF4">
    <property type="entry name" value="DNA LIGASE 1"/>
    <property type="match status" value="1"/>
</dbReference>
<dbReference type="Gene3D" id="3.30.470.30">
    <property type="entry name" value="DNA ligase/mRNA capping enzyme"/>
    <property type="match status" value="1"/>
</dbReference>
<evidence type="ECO:0000259" key="6">
    <source>
        <dbReference type="PROSITE" id="PS50160"/>
    </source>
</evidence>
<dbReference type="PROSITE" id="PS50160">
    <property type="entry name" value="DNA_LIGASE_A3"/>
    <property type="match status" value="1"/>
</dbReference>
<proteinExistence type="inferred from homology"/>
<dbReference type="SUPFAM" id="SSF56091">
    <property type="entry name" value="DNA ligase/mRNA capping enzyme, catalytic domain"/>
    <property type="match status" value="1"/>
</dbReference>
<evidence type="ECO:0000256" key="5">
    <source>
        <dbReference type="SAM" id="MobiDB-lite"/>
    </source>
</evidence>
<dbReference type="RefSeq" id="WP_338179156.1">
    <property type="nucleotide sequence ID" value="NZ_JAEKNQ010000035.1"/>
</dbReference>
<evidence type="ECO:0000256" key="4">
    <source>
        <dbReference type="ARBA" id="ARBA00034003"/>
    </source>
</evidence>
<evidence type="ECO:0000256" key="1">
    <source>
        <dbReference type="ARBA" id="ARBA00007572"/>
    </source>
</evidence>
<dbReference type="Proteomes" id="UP000620075">
    <property type="component" value="Unassembled WGS sequence"/>
</dbReference>
<sequence length="484" mass="54204">MGDVNSYRQKRDFQATVEPAGERQARLTPSQGRLSFVVQEHHARRLHWDFRLERDGVLVSWAVPRGIPQDPKRNHLAVHVEDHPLEYGGFEGEIPAGNYGAGHVSVWDRGTYESHKWELEAKKKEVMITLHGQRIEGRYVLFQTDGKNWMMHRMDPPQKAGFEAAPEQVRPMLAKLAAGLPTPEEAWAYEFKWDGIRAVAFIDGGRLRLITRNQEDVTARYPELRALAEAQGGRTMVLDGEVVALGENGAPSFERLQQRMGLTAPAQIRRKQAEVPVAFLIFDLLYLDGENLLARTYQERRGRLQELQLAGATWQVPEHQVGGGGTMLEASSRLGLEGVMAKKLDSAYDQGKRSGAWLKIKNHWRQELVIGGWMPGEGRRAGSIGSLLVGYWEGENFVYAGKVGTGFTDKTLDQLQALLEPLASGTSPFAAGKPPRAVRFVEPVLVAEFEFAEWTTGGQLRAPSFKGLRQDKDPKTVVRERPAR</sequence>
<dbReference type="GO" id="GO:0005524">
    <property type="term" value="F:ATP binding"/>
    <property type="evidence" value="ECO:0007669"/>
    <property type="project" value="InterPro"/>
</dbReference>
<dbReference type="InterPro" id="IPR012309">
    <property type="entry name" value="DNA_ligase_ATP-dep_C"/>
</dbReference>
<dbReference type="NCBIfam" id="TIGR02779">
    <property type="entry name" value="NHEJ_ligase_lig"/>
    <property type="match status" value="1"/>
</dbReference>
<dbReference type="InterPro" id="IPR050191">
    <property type="entry name" value="ATP-dep_DNA_ligase"/>
</dbReference>
<dbReference type="NCBIfam" id="TIGR02777">
    <property type="entry name" value="LigD_PE_dom"/>
    <property type="match status" value="1"/>
</dbReference>
<dbReference type="Gene3D" id="2.40.50.140">
    <property type="entry name" value="Nucleic acid-binding proteins"/>
    <property type="match status" value="1"/>
</dbReference>
<dbReference type="GO" id="GO:0006310">
    <property type="term" value="P:DNA recombination"/>
    <property type="evidence" value="ECO:0007669"/>
    <property type="project" value="InterPro"/>
</dbReference>
<evidence type="ECO:0000256" key="3">
    <source>
        <dbReference type="ARBA" id="ARBA00022598"/>
    </source>
</evidence>
<feature type="domain" description="ATP-dependent DNA ligase family profile" evidence="6">
    <location>
        <begin position="270"/>
        <end position="393"/>
    </location>
</feature>
<keyword evidence="3 7" id="KW-0436">Ligase</keyword>
<dbReference type="InterPro" id="IPR012310">
    <property type="entry name" value="DNA_ligase_ATP-dep_cent"/>
</dbReference>
<protein>
    <recommendedName>
        <fullName evidence="2">DNA ligase (ATP)</fullName>
        <ecNumber evidence="2">6.5.1.1</ecNumber>
    </recommendedName>
</protein>
<dbReference type="AlphaFoldDB" id="A0A934KIA8"/>
<dbReference type="InterPro" id="IPR014146">
    <property type="entry name" value="LigD_ligase_dom"/>
</dbReference>
<evidence type="ECO:0000313" key="7">
    <source>
        <dbReference type="EMBL" id="MBJ7603328.1"/>
    </source>
</evidence>
<accession>A0A934KIA8</accession>
<name>A0A934KIA8_9BACT</name>
<evidence type="ECO:0000256" key="2">
    <source>
        <dbReference type="ARBA" id="ARBA00012727"/>
    </source>
</evidence>
<dbReference type="InterPro" id="IPR014144">
    <property type="entry name" value="LigD_PE_domain"/>
</dbReference>
<dbReference type="Pfam" id="PF04679">
    <property type="entry name" value="DNA_ligase_A_C"/>
    <property type="match status" value="1"/>
</dbReference>
<dbReference type="CDD" id="cd07906">
    <property type="entry name" value="Adenylation_DNA_ligase_LigD_LigC"/>
    <property type="match status" value="1"/>
</dbReference>
<dbReference type="Pfam" id="PF13298">
    <property type="entry name" value="LigD_N"/>
    <property type="match status" value="1"/>
</dbReference>
<dbReference type="PROSITE" id="PS00697">
    <property type="entry name" value="DNA_LIGASE_A1"/>
    <property type="match status" value="1"/>
</dbReference>
<dbReference type="Gene3D" id="3.30.1490.70">
    <property type="match status" value="1"/>
</dbReference>
<dbReference type="SUPFAM" id="SSF50249">
    <property type="entry name" value="Nucleic acid-binding proteins"/>
    <property type="match status" value="1"/>
</dbReference>
<gene>
    <name evidence="7" type="primary">ligD</name>
    <name evidence="7" type="ORF">JF888_09105</name>
</gene>
<feature type="region of interest" description="Disordered" evidence="5">
    <location>
        <begin position="1"/>
        <end position="25"/>
    </location>
</feature>
<dbReference type="CDD" id="cd07971">
    <property type="entry name" value="OBF_DNA_ligase_LigD"/>
    <property type="match status" value="1"/>
</dbReference>
<reference evidence="7 8" key="1">
    <citation type="submission" date="2020-10" db="EMBL/GenBank/DDBJ databases">
        <title>Ca. Dormibacterota MAGs.</title>
        <authorList>
            <person name="Montgomery K."/>
        </authorList>
    </citation>
    <scope>NUCLEOTIDE SEQUENCE [LARGE SCALE GENOMIC DNA]</scope>
    <source>
        <strain evidence="7">SC8811_S16_3</strain>
    </source>
</reference>
<comment type="catalytic activity">
    <reaction evidence="4">
        <text>ATP + (deoxyribonucleotide)n-3'-hydroxyl + 5'-phospho-(deoxyribonucleotide)m = (deoxyribonucleotide)n+m + AMP + diphosphate.</text>
        <dbReference type="EC" id="6.5.1.1"/>
    </reaction>
</comment>
<dbReference type="InterPro" id="IPR016059">
    <property type="entry name" value="DNA_ligase_ATP-dep_CS"/>
</dbReference>
<dbReference type="Pfam" id="PF01068">
    <property type="entry name" value="DNA_ligase_A_M"/>
    <property type="match status" value="1"/>
</dbReference>
<feature type="compositionally biased region" description="Basic and acidic residues" evidence="5">
    <location>
        <begin position="468"/>
        <end position="484"/>
    </location>
</feature>
<dbReference type="GO" id="GO:0006281">
    <property type="term" value="P:DNA repair"/>
    <property type="evidence" value="ECO:0007669"/>
    <property type="project" value="InterPro"/>
</dbReference>
<feature type="region of interest" description="Disordered" evidence="5">
    <location>
        <begin position="463"/>
        <end position="484"/>
    </location>
</feature>
<dbReference type="EMBL" id="JAEKNQ010000035">
    <property type="protein sequence ID" value="MBJ7603328.1"/>
    <property type="molecule type" value="Genomic_DNA"/>
</dbReference>
<dbReference type="EC" id="6.5.1.1" evidence="2"/>